<dbReference type="OrthoDB" id="340620at2759"/>
<organism evidence="1 2">
    <name type="scientific">Plasmodium yoelii 17X</name>
    <dbReference type="NCBI Taxonomy" id="1323249"/>
    <lineage>
        <taxon>Eukaryota</taxon>
        <taxon>Sar</taxon>
        <taxon>Alveolata</taxon>
        <taxon>Apicomplexa</taxon>
        <taxon>Aconoidasida</taxon>
        <taxon>Haemosporida</taxon>
        <taxon>Plasmodiidae</taxon>
        <taxon>Plasmodium</taxon>
        <taxon>Plasmodium (Vinckeia)</taxon>
    </lineage>
</organism>
<dbReference type="InterPro" id="IPR036770">
    <property type="entry name" value="Ankyrin_rpt-contain_sf"/>
</dbReference>
<dbReference type="EMBL" id="KI635766">
    <property type="protein sequence ID" value="ETB59481.1"/>
    <property type="molecule type" value="Genomic_DNA"/>
</dbReference>
<reference evidence="1 2" key="1">
    <citation type="submission" date="2013-11" db="EMBL/GenBank/DDBJ databases">
        <title>The Genome Sequence of Plasmodium yoelii 17X.</title>
        <authorList>
            <consortium name="The Broad Institute Genomics Platform"/>
            <consortium name="The Broad Institute Genome Sequencing Center for Infectious Disease"/>
            <person name="Neafsey D."/>
            <person name="Adams J."/>
            <person name="Walker B."/>
            <person name="Young S.K."/>
            <person name="Zeng Q."/>
            <person name="Gargeya S."/>
            <person name="Fitzgerald M."/>
            <person name="Haas B."/>
            <person name="Abouelleil A."/>
            <person name="Alvarado L."/>
            <person name="Chapman S.B."/>
            <person name="Gainer-Dewar J."/>
            <person name="Goldberg J."/>
            <person name="Griggs A."/>
            <person name="Gujja S."/>
            <person name="Hansen M."/>
            <person name="Howarth C."/>
            <person name="Imamovic A."/>
            <person name="Ireland A."/>
            <person name="Larimer J."/>
            <person name="McCowan C."/>
            <person name="Murphy C."/>
            <person name="Pearson M."/>
            <person name="Poon T.W."/>
            <person name="Priest M."/>
            <person name="Roberts A."/>
            <person name="Saif S."/>
            <person name="Shea T."/>
            <person name="Sykes S."/>
            <person name="Wortman J."/>
            <person name="Nusbaum C."/>
            <person name="Birren B."/>
        </authorList>
    </citation>
    <scope>NUCLEOTIDE SEQUENCE [LARGE SCALE GENOMIC DNA]</scope>
    <source>
        <strain evidence="1 2">17X</strain>
    </source>
</reference>
<proteinExistence type="predicted"/>
<keyword evidence="2" id="KW-1185">Reference proteome</keyword>
<dbReference type="SUPFAM" id="SSF48403">
    <property type="entry name" value="Ankyrin repeat"/>
    <property type="match status" value="1"/>
</dbReference>
<dbReference type="EMBL" id="KI635766">
    <property type="protein sequence ID" value="ETB59482.1"/>
    <property type="molecule type" value="Genomic_DNA"/>
</dbReference>
<dbReference type="Pfam" id="PF13857">
    <property type="entry name" value="Ank_5"/>
    <property type="match status" value="1"/>
</dbReference>
<dbReference type="InterPro" id="IPR002110">
    <property type="entry name" value="Ankyrin_rpt"/>
</dbReference>
<evidence type="ECO:0000313" key="2">
    <source>
        <dbReference type="Proteomes" id="UP000018538"/>
    </source>
</evidence>
<accession>V7PKH6</accession>
<dbReference type="EMBL" id="KI635766">
    <property type="protein sequence ID" value="ETB59480.1"/>
    <property type="molecule type" value="Genomic_DNA"/>
</dbReference>
<dbReference type="AlphaFoldDB" id="V7PKH6"/>
<gene>
    <name evidence="1" type="ORF">YYC_02959</name>
</gene>
<evidence type="ECO:0000313" key="1">
    <source>
        <dbReference type="EMBL" id="ETB59480.1"/>
    </source>
</evidence>
<dbReference type="Gene3D" id="1.25.40.20">
    <property type="entry name" value="Ankyrin repeat-containing domain"/>
    <property type="match status" value="1"/>
</dbReference>
<sequence>MFNYESIFINEDVVSEMTIDDVKNLKPYWNVQIANFKDSINEPVFTLLQMAILLNKKKIVGYLLARKSLDINVLSKHNQTALMIACEKKVPLDWIEAILKKGGDLGINVKDDFNETALDKCTFNSKGIFEYTPLKIYNLCRTVIRISYLFYSFQIYIYHKLSLLCCNYYTKRVLSISLSLC</sequence>
<name>V7PKH6_PLAYE</name>
<protein>
    <submittedName>
        <fullName evidence="1">Uncharacterized protein</fullName>
    </submittedName>
</protein>
<dbReference type="Proteomes" id="UP000018538">
    <property type="component" value="Unassembled WGS sequence"/>
</dbReference>